<gene>
    <name evidence="2" type="ORF">BRAPAZ1V2_A06P54840.2</name>
</gene>
<feature type="compositionally biased region" description="Basic and acidic residues" evidence="1">
    <location>
        <begin position="19"/>
        <end position="66"/>
    </location>
</feature>
<proteinExistence type="predicted"/>
<feature type="compositionally biased region" description="Basic and acidic residues" evidence="1">
    <location>
        <begin position="279"/>
        <end position="293"/>
    </location>
</feature>
<dbReference type="Proteomes" id="UP000694005">
    <property type="component" value="Chromosome A06"/>
</dbReference>
<evidence type="ECO:0000256" key="1">
    <source>
        <dbReference type="SAM" id="MobiDB-lite"/>
    </source>
</evidence>
<dbReference type="Gramene" id="A06p54840.2_BraZ1">
    <property type="protein sequence ID" value="A06p54840.2_BraZ1.CDS"/>
    <property type="gene ID" value="A06g54840.2_BraZ1"/>
</dbReference>
<feature type="region of interest" description="Disordered" evidence="1">
    <location>
        <begin position="206"/>
        <end position="311"/>
    </location>
</feature>
<protein>
    <submittedName>
        <fullName evidence="2">Uncharacterized protein</fullName>
    </submittedName>
</protein>
<sequence>KGDLSKRLNVAGQKPQSYLERRSGDGTQRDNRDSVWKRIDSRYAPRDDHREKNRQAPRDRDRDRDILPPSKETYNKPRSQPQLLPVSSEEKKKKSWYEMTMEEEEEAINLDTEADLKTHLGGTDLMEINDPNEEKILEEDDWIINGETFDVDEDDLMDEDELLYDENHKEGEFEQTMASNLMDQTGESSIGMENNLKETMADETLNQLGGIAIGPSSSRDHQSPSHPLQSPLKKKKGSPNFHAAGLSLRKRNMLKGRASPKFKEAKDGPSMGFKPSMARSEKMDDGGKEEGRAKTKTKTAKVGSKPPKIPR</sequence>
<feature type="compositionally biased region" description="Basic residues" evidence="1">
    <location>
        <begin position="248"/>
        <end position="260"/>
    </location>
</feature>
<dbReference type="AlphaFoldDB" id="A0A8D9DD08"/>
<organism evidence="2 3">
    <name type="scientific">Brassica campestris</name>
    <name type="common">Field mustard</name>
    <dbReference type="NCBI Taxonomy" id="3711"/>
    <lineage>
        <taxon>Eukaryota</taxon>
        <taxon>Viridiplantae</taxon>
        <taxon>Streptophyta</taxon>
        <taxon>Embryophyta</taxon>
        <taxon>Tracheophyta</taxon>
        <taxon>Spermatophyta</taxon>
        <taxon>Magnoliopsida</taxon>
        <taxon>eudicotyledons</taxon>
        <taxon>Gunneridae</taxon>
        <taxon>Pentapetalae</taxon>
        <taxon>rosids</taxon>
        <taxon>malvids</taxon>
        <taxon>Brassicales</taxon>
        <taxon>Brassicaceae</taxon>
        <taxon>Brassiceae</taxon>
        <taxon>Brassica</taxon>
    </lineage>
</organism>
<name>A0A8D9DD08_BRACM</name>
<accession>A0A8D9DD08</accession>
<feature type="region of interest" description="Disordered" evidence="1">
    <location>
        <begin position="1"/>
        <end position="98"/>
    </location>
</feature>
<evidence type="ECO:0000313" key="2">
    <source>
        <dbReference type="EMBL" id="CAG7873244.1"/>
    </source>
</evidence>
<evidence type="ECO:0000313" key="3">
    <source>
        <dbReference type="Proteomes" id="UP000694005"/>
    </source>
</evidence>
<dbReference type="EMBL" id="LS974622">
    <property type="protein sequence ID" value="CAG7873244.1"/>
    <property type="molecule type" value="Genomic_DNA"/>
</dbReference>
<reference evidence="2 3" key="1">
    <citation type="submission" date="2021-07" db="EMBL/GenBank/DDBJ databases">
        <authorList>
            <consortium name="Genoscope - CEA"/>
            <person name="William W."/>
        </authorList>
    </citation>
    <scope>NUCLEOTIDE SEQUENCE [LARGE SCALE GENOMIC DNA]</scope>
</reference>
<feature type="non-terminal residue" evidence="2">
    <location>
        <position position="311"/>
    </location>
</feature>